<dbReference type="Pfam" id="PF13639">
    <property type="entry name" value="zf-RING_2"/>
    <property type="match status" value="1"/>
</dbReference>
<sequence>MPPKRPRPPPDDPVWDLVEQYGDFSDPELALLTPPPTEDASRRTDNGDRVWPQAGPAPKKKKLKEGEVEPERRLKVYKKACPKATQERADRVRLQRFFCVDRQRTSPISEQFSVLGSTGNLYTVKVGHLPSCDCPDGAKGNHFKHLLFVLLKVLGVPWSSNLWYQSALLTEELQAIFTLARPAPRTMLEDRVKSAYEVATGKKKVEQGEQDGGPVKKRIPQEGDSCPICYEDFEPGAENGLVFCLTISGCGNALHAECFSNWAKTSNPTTCPLCREKWPSGSTAATNGNAAAGPSFSADGYQNFAAQAGISTTRDTSTYYHGPRRGESWYRGGGRNRYKYDDNYGDDYGYLF</sequence>
<dbReference type="GO" id="GO:0008270">
    <property type="term" value="F:zinc ion binding"/>
    <property type="evidence" value="ECO:0007669"/>
    <property type="project" value="UniProtKB-KW"/>
</dbReference>
<proteinExistence type="predicted"/>
<keyword evidence="1" id="KW-0863">Zinc-finger</keyword>
<gene>
    <name evidence="4" type="ORF">C6P46_005368</name>
</gene>
<dbReference type="AlphaFoldDB" id="A0A9P6W0E3"/>
<dbReference type="Gene3D" id="3.30.40.10">
    <property type="entry name" value="Zinc/RING finger domain, C3HC4 (zinc finger)"/>
    <property type="match status" value="1"/>
</dbReference>
<keyword evidence="1" id="KW-0479">Metal-binding</keyword>
<feature type="domain" description="RING-type" evidence="3">
    <location>
        <begin position="226"/>
        <end position="275"/>
    </location>
</feature>
<dbReference type="SUPFAM" id="SSF57850">
    <property type="entry name" value="RING/U-box"/>
    <property type="match status" value="1"/>
</dbReference>
<comment type="caution">
    <text evidence="4">The sequence shown here is derived from an EMBL/GenBank/DDBJ whole genome shotgun (WGS) entry which is preliminary data.</text>
</comment>
<feature type="region of interest" description="Disordered" evidence="2">
    <location>
        <begin position="25"/>
        <end position="68"/>
    </location>
</feature>
<dbReference type="PROSITE" id="PS50089">
    <property type="entry name" value="ZF_RING_2"/>
    <property type="match status" value="1"/>
</dbReference>
<dbReference type="EMBL" id="PUHQ01000059">
    <property type="protein sequence ID" value="KAG0658983.1"/>
    <property type="molecule type" value="Genomic_DNA"/>
</dbReference>
<evidence type="ECO:0000256" key="1">
    <source>
        <dbReference type="PROSITE-ProRule" id="PRU00175"/>
    </source>
</evidence>
<dbReference type="SMART" id="SM00184">
    <property type="entry name" value="RING"/>
    <property type="match status" value="1"/>
</dbReference>
<accession>A0A9P6W0E3</accession>
<dbReference type="Proteomes" id="UP000777482">
    <property type="component" value="Unassembled WGS sequence"/>
</dbReference>
<dbReference type="PANTHER" id="PTHR21540:SF0">
    <property type="entry name" value="PHD FAMILY PROTEIN"/>
    <property type="match status" value="1"/>
</dbReference>
<evidence type="ECO:0000313" key="4">
    <source>
        <dbReference type="EMBL" id="KAG0658983.1"/>
    </source>
</evidence>
<dbReference type="InterPro" id="IPR013083">
    <property type="entry name" value="Znf_RING/FYVE/PHD"/>
</dbReference>
<evidence type="ECO:0000259" key="3">
    <source>
        <dbReference type="PROSITE" id="PS50089"/>
    </source>
</evidence>
<name>A0A9P6W0E3_RHOMI</name>
<feature type="compositionally biased region" description="Basic and acidic residues" evidence="2">
    <location>
        <begin position="39"/>
        <end position="48"/>
    </location>
</feature>
<dbReference type="CDD" id="cd16494">
    <property type="entry name" value="RING-CH-C4HC3_ZSWM2"/>
    <property type="match status" value="1"/>
</dbReference>
<keyword evidence="1" id="KW-0862">Zinc</keyword>
<reference evidence="4 5" key="1">
    <citation type="submission" date="2020-11" db="EMBL/GenBank/DDBJ databases">
        <title>Kefir isolates.</title>
        <authorList>
            <person name="Marcisauskas S."/>
            <person name="Kim Y."/>
            <person name="Blasche S."/>
        </authorList>
    </citation>
    <scope>NUCLEOTIDE SEQUENCE [LARGE SCALE GENOMIC DNA]</scope>
    <source>
        <strain evidence="4 5">KR</strain>
    </source>
</reference>
<dbReference type="InterPro" id="IPR039903">
    <property type="entry name" value="Zswim2"/>
</dbReference>
<evidence type="ECO:0000256" key="2">
    <source>
        <dbReference type="SAM" id="MobiDB-lite"/>
    </source>
</evidence>
<dbReference type="PANTHER" id="PTHR21540">
    <property type="entry name" value="RING FINGER AND SWIM DOMAIN-CONTAINING PROTEIN 2"/>
    <property type="match status" value="1"/>
</dbReference>
<protein>
    <recommendedName>
        <fullName evidence="3">RING-type domain-containing protein</fullName>
    </recommendedName>
</protein>
<dbReference type="GO" id="GO:0061630">
    <property type="term" value="F:ubiquitin protein ligase activity"/>
    <property type="evidence" value="ECO:0007669"/>
    <property type="project" value="InterPro"/>
</dbReference>
<dbReference type="InterPro" id="IPR001841">
    <property type="entry name" value="Znf_RING"/>
</dbReference>
<dbReference type="OrthoDB" id="2122982at2759"/>
<evidence type="ECO:0000313" key="5">
    <source>
        <dbReference type="Proteomes" id="UP000777482"/>
    </source>
</evidence>
<organism evidence="4 5">
    <name type="scientific">Rhodotorula mucilaginosa</name>
    <name type="common">Yeast</name>
    <name type="synonym">Rhodotorula rubra</name>
    <dbReference type="NCBI Taxonomy" id="5537"/>
    <lineage>
        <taxon>Eukaryota</taxon>
        <taxon>Fungi</taxon>
        <taxon>Dikarya</taxon>
        <taxon>Basidiomycota</taxon>
        <taxon>Pucciniomycotina</taxon>
        <taxon>Microbotryomycetes</taxon>
        <taxon>Sporidiobolales</taxon>
        <taxon>Sporidiobolaceae</taxon>
        <taxon>Rhodotorula</taxon>
    </lineage>
</organism>
<keyword evidence="5" id="KW-1185">Reference proteome</keyword>